<name>A0A1G7XUE4_9SPHI</name>
<dbReference type="AlphaFoldDB" id="A0A1G7XUE4"/>
<protein>
    <recommendedName>
        <fullName evidence="4">DUF922 domain-containing protein</fullName>
    </recommendedName>
</protein>
<proteinExistence type="predicted"/>
<evidence type="ECO:0000313" key="3">
    <source>
        <dbReference type="Proteomes" id="UP000199705"/>
    </source>
</evidence>
<accession>A0A1G7XUE4</accession>
<feature type="signal peptide" evidence="1">
    <location>
        <begin position="1"/>
        <end position="25"/>
    </location>
</feature>
<gene>
    <name evidence="2" type="ORF">SAMN05192573_105175</name>
</gene>
<organism evidence="2 3">
    <name type="scientific">Mucilaginibacter gossypii</name>
    <dbReference type="NCBI Taxonomy" id="551996"/>
    <lineage>
        <taxon>Bacteria</taxon>
        <taxon>Pseudomonadati</taxon>
        <taxon>Bacteroidota</taxon>
        <taxon>Sphingobacteriia</taxon>
        <taxon>Sphingobacteriales</taxon>
        <taxon>Sphingobacteriaceae</taxon>
        <taxon>Mucilaginibacter</taxon>
    </lineage>
</organism>
<keyword evidence="3" id="KW-1185">Reference proteome</keyword>
<dbReference type="InterPro" id="IPR010321">
    <property type="entry name" value="DUF922"/>
</dbReference>
<dbReference type="Pfam" id="PF06037">
    <property type="entry name" value="DUF922"/>
    <property type="match status" value="1"/>
</dbReference>
<evidence type="ECO:0000256" key="1">
    <source>
        <dbReference type="SAM" id="SignalP"/>
    </source>
</evidence>
<feature type="chain" id="PRO_5011695547" description="DUF922 domain-containing protein" evidence="1">
    <location>
        <begin position="26"/>
        <end position="185"/>
    </location>
</feature>
<keyword evidence="1" id="KW-0732">Signal</keyword>
<dbReference type="Proteomes" id="UP000199705">
    <property type="component" value="Unassembled WGS sequence"/>
</dbReference>
<reference evidence="3" key="1">
    <citation type="submission" date="2016-10" db="EMBL/GenBank/DDBJ databases">
        <authorList>
            <person name="Varghese N."/>
            <person name="Submissions S."/>
        </authorList>
    </citation>
    <scope>NUCLEOTIDE SEQUENCE [LARGE SCALE GENOMIC DNA]</scope>
    <source>
        <strain evidence="3">Gh-67</strain>
    </source>
</reference>
<evidence type="ECO:0000313" key="2">
    <source>
        <dbReference type="EMBL" id="SDG87777.1"/>
    </source>
</evidence>
<evidence type="ECO:0008006" key="4">
    <source>
        <dbReference type="Google" id="ProtNLM"/>
    </source>
</evidence>
<dbReference type="RefSeq" id="WP_091167348.1">
    <property type="nucleotide sequence ID" value="NZ_FNCG01000005.1"/>
</dbReference>
<sequence length="185" mass="21578">MKRNIVKVIGPAAMCVLMMIAPASAQSFHQLTANDFWGTPRTNAGGVVAYTNCTIDYRYQARREGRGYRLNFNIRLILNNNKSWLDKSRVNTPQQLSEILKHEQGHYTIAFLEQQELLRIVSNTRFSNNYNYEAMAIFNRIDAKYKQLNADYDEDTAHMTDRKQQHSWDVYFQQKLQFLPGDTES</sequence>
<dbReference type="STRING" id="551996.SAMN05192573_105175"/>
<dbReference type="EMBL" id="FNCG01000005">
    <property type="protein sequence ID" value="SDG87777.1"/>
    <property type="molecule type" value="Genomic_DNA"/>
</dbReference>